<accession>A0ABS8WZI8</accession>
<dbReference type="Proteomes" id="UP000823775">
    <property type="component" value="Unassembled WGS sequence"/>
</dbReference>
<name>A0ABS8WZI8_DATST</name>
<dbReference type="EMBL" id="JACEIK010013963">
    <property type="protein sequence ID" value="MCE3216712.1"/>
    <property type="molecule type" value="Genomic_DNA"/>
</dbReference>
<evidence type="ECO:0000313" key="2">
    <source>
        <dbReference type="Proteomes" id="UP000823775"/>
    </source>
</evidence>
<gene>
    <name evidence="1" type="ORF">HAX54_007695</name>
</gene>
<comment type="caution">
    <text evidence="1">The sequence shown here is derived from an EMBL/GenBank/DDBJ whole genome shotgun (WGS) entry which is preliminary data.</text>
</comment>
<keyword evidence="2" id="KW-1185">Reference proteome</keyword>
<organism evidence="1 2">
    <name type="scientific">Datura stramonium</name>
    <name type="common">Jimsonweed</name>
    <name type="synonym">Common thornapple</name>
    <dbReference type="NCBI Taxonomy" id="4076"/>
    <lineage>
        <taxon>Eukaryota</taxon>
        <taxon>Viridiplantae</taxon>
        <taxon>Streptophyta</taxon>
        <taxon>Embryophyta</taxon>
        <taxon>Tracheophyta</taxon>
        <taxon>Spermatophyta</taxon>
        <taxon>Magnoliopsida</taxon>
        <taxon>eudicotyledons</taxon>
        <taxon>Gunneridae</taxon>
        <taxon>Pentapetalae</taxon>
        <taxon>asterids</taxon>
        <taxon>lamiids</taxon>
        <taxon>Solanales</taxon>
        <taxon>Solanaceae</taxon>
        <taxon>Solanoideae</taxon>
        <taxon>Datureae</taxon>
        <taxon>Datura</taxon>
    </lineage>
</organism>
<protein>
    <submittedName>
        <fullName evidence="1">Uncharacterized protein</fullName>
    </submittedName>
</protein>
<evidence type="ECO:0000313" key="1">
    <source>
        <dbReference type="EMBL" id="MCE3216712.1"/>
    </source>
</evidence>
<reference evidence="1 2" key="1">
    <citation type="journal article" date="2021" name="BMC Genomics">
        <title>Datura genome reveals duplications of psychoactive alkaloid biosynthetic genes and high mutation rate following tissue culture.</title>
        <authorList>
            <person name="Rajewski A."/>
            <person name="Carter-House D."/>
            <person name="Stajich J."/>
            <person name="Litt A."/>
        </authorList>
    </citation>
    <scope>NUCLEOTIDE SEQUENCE [LARGE SCALE GENOMIC DNA]</scope>
    <source>
        <strain evidence="1">AR-01</strain>
    </source>
</reference>
<proteinExistence type="predicted"/>
<sequence>MSVFLGHHRNIDRVDDGTKNETLRQLFRRRSLASHTQVLSKLCNKRKVTTSMESWSPLEALAGNQVYRSRNHFGLLSGAFVEANRRNSKRKKGAWFSISGRGVKAIREDCPTGKEEGRGERGAVIYLDQFPEALEIQTGSENHSRYLALRSANKEVILDDFPFLPCRAASSPFADASAFPFYNIPRRPPFQSLRKKDQSKPYLSKASSVIFPPQGSLSDPFPSLPHCSSKCATPYETSFFCPLSVHTVLKAEEEGGQQQRSCECAVMLRMLHHRIDRSSSVLSGCARAWYLRHTRKDAVGRKQP</sequence>